<keyword evidence="4" id="KW-1185">Reference proteome</keyword>
<reference evidence="3 4" key="1">
    <citation type="submission" date="2019-08" db="EMBL/GenBank/DDBJ databases">
        <authorList>
            <person name="Wang G."/>
            <person name="Xu Z."/>
        </authorList>
    </citation>
    <scope>NUCLEOTIDE SEQUENCE [LARGE SCALE GENOMIC DNA]</scope>
    <source>
        <strain evidence="3 4">ZX</strain>
    </source>
</reference>
<dbReference type="SUPFAM" id="SSF53474">
    <property type="entry name" value="alpha/beta-Hydrolases"/>
    <property type="match status" value="1"/>
</dbReference>
<evidence type="ECO:0000256" key="1">
    <source>
        <dbReference type="ARBA" id="ARBA00022801"/>
    </source>
</evidence>
<accession>A0A5D9CCI4</accession>
<evidence type="ECO:0000259" key="2">
    <source>
        <dbReference type="Pfam" id="PF07859"/>
    </source>
</evidence>
<dbReference type="PANTHER" id="PTHR48081">
    <property type="entry name" value="AB HYDROLASE SUPERFAMILY PROTEIN C4A8.06C"/>
    <property type="match status" value="1"/>
</dbReference>
<proteinExistence type="predicted"/>
<name>A0A5D9CCI4_9SPHN</name>
<dbReference type="InterPro" id="IPR013094">
    <property type="entry name" value="AB_hydrolase_3"/>
</dbReference>
<sequence length="308" mass="32679">MDKLTPLSRMLVDRMAGGHDWAELGPVAFRDYLTANRQPPTGEDNIVARDADADGVPVRIYRPAERTDPLPVLLFMHGGGFVSGTVNNYDRLCHRIARKADCAVVSVEYRLAPEHPYPAAVEDAIAALGWVAREGGKHDIDTSRIAIGGDSAGGTLSIVAALNARDSNGPAIRHMMLIYPGLDLESDTESKREFGQGGYMLDAAFSAMCVGAYTPDPARRTEPNASPLRADSVAGLPSATIIVPECDPLRDDILAFSARLEAAGVPVDTKVYPGVFHGFVSTFGILPEADDALDRATAGLKAALAPAA</sequence>
<protein>
    <submittedName>
        <fullName evidence="3">Alpha/beta hydrolase</fullName>
    </submittedName>
</protein>
<evidence type="ECO:0000313" key="4">
    <source>
        <dbReference type="Proteomes" id="UP000322077"/>
    </source>
</evidence>
<dbReference type="Pfam" id="PF07859">
    <property type="entry name" value="Abhydrolase_3"/>
    <property type="match status" value="1"/>
</dbReference>
<gene>
    <name evidence="3" type="ORF">FYJ91_04675</name>
</gene>
<dbReference type="GO" id="GO:0016787">
    <property type="term" value="F:hydrolase activity"/>
    <property type="evidence" value="ECO:0007669"/>
    <property type="project" value="UniProtKB-KW"/>
</dbReference>
<dbReference type="Proteomes" id="UP000322077">
    <property type="component" value="Unassembled WGS sequence"/>
</dbReference>
<evidence type="ECO:0000313" key="3">
    <source>
        <dbReference type="EMBL" id="TZG29678.1"/>
    </source>
</evidence>
<dbReference type="Gene3D" id="3.40.50.1820">
    <property type="entry name" value="alpha/beta hydrolase"/>
    <property type="match status" value="1"/>
</dbReference>
<dbReference type="AlphaFoldDB" id="A0A5D9CCI4"/>
<dbReference type="InterPro" id="IPR050300">
    <property type="entry name" value="GDXG_lipolytic_enzyme"/>
</dbReference>
<dbReference type="EMBL" id="VTOU01000001">
    <property type="protein sequence ID" value="TZG29678.1"/>
    <property type="molecule type" value="Genomic_DNA"/>
</dbReference>
<keyword evidence="1 3" id="KW-0378">Hydrolase</keyword>
<organism evidence="3 4">
    <name type="scientific">Sphingomonas montanisoli</name>
    <dbReference type="NCBI Taxonomy" id="2606412"/>
    <lineage>
        <taxon>Bacteria</taxon>
        <taxon>Pseudomonadati</taxon>
        <taxon>Pseudomonadota</taxon>
        <taxon>Alphaproteobacteria</taxon>
        <taxon>Sphingomonadales</taxon>
        <taxon>Sphingomonadaceae</taxon>
        <taxon>Sphingomonas</taxon>
    </lineage>
</organism>
<dbReference type="InterPro" id="IPR029058">
    <property type="entry name" value="AB_hydrolase_fold"/>
</dbReference>
<feature type="domain" description="Alpha/beta hydrolase fold-3" evidence="2">
    <location>
        <begin position="73"/>
        <end position="280"/>
    </location>
</feature>
<dbReference type="PANTHER" id="PTHR48081:SF8">
    <property type="entry name" value="ALPHA_BETA HYDROLASE FOLD-3 DOMAIN-CONTAINING PROTEIN-RELATED"/>
    <property type="match status" value="1"/>
</dbReference>
<comment type="caution">
    <text evidence="3">The sequence shown here is derived from an EMBL/GenBank/DDBJ whole genome shotgun (WGS) entry which is preliminary data.</text>
</comment>